<organism evidence="2 3">
    <name type="scientific">Streptomyces spirodelae</name>
    <dbReference type="NCBI Taxonomy" id="2812904"/>
    <lineage>
        <taxon>Bacteria</taxon>
        <taxon>Bacillati</taxon>
        <taxon>Actinomycetota</taxon>
        <taxon>Actinomycetes</taxon>
        <taxon>Kitasatosporales</taxon>
        <taxon>Streptomycetaceae</taxon>
        <taxon>Streptomyces</taxon>
    </lineage>
</organism>
<dbReference type="Gene3D" id="3.40.50.10420">
    <property type="entry name" value="NagB/RpiA/CoA transferase-like"/>
    <property type="match status" value="1"/>
</dbReference>
<evidence type="ECO:0000313" key="2">
    <source>
        <dbReference type="EMBL" id="MBO8186442.1"/>
    </source>
</evidence>
<dbReference type="Proteomes" id="UP001518976">
    <property type="component" value="Unassembled WGS sequence"/>
</dbReference>
<dbReference type="RefSeq" id="WP_209265252.1">
    <property type="nucleotide sequence ID" value="NZ_JAFFZN010000010.1"/>
</dbReference>
<reference evidence="2 3" key="1">
    <citation type="submission" date="2021-02" db="EMBL/GenBank/DDBJ databases">
        <title>Streptomyces spirodelae sp. nov., isolated from duckweed.</title>
        <authorList>
            <person name="Saimee Y."/>
            <person name="Duangmal K."/>
        </authorList>
    </citation>
    <scope>NUCLEOTIDE SEQUENCE [LARGE SCALE GENOMIC DNA]</scope>
    <source>
        <strain evidence="2 3">DW4-2</strain>
    </source>
</reference>
<gene>
    <name evidence="2" type="ORF">JW592_13365</name>
</gene>
<dbReference type="InterPro" id="IPR037171">
    <property type="entry name" value="NagB/RpiA_transferase-like"/>
</dbReference>
<dbReference type="InterPro" id="IPR024185">
    <property type="entry name" value="FTHF_cligase-like_sf"/>
</dbReference>
<dbReference type="EMBL" id="JAFFZN010000010">
    <property type="protein sequence ID" value="MBO8186442.1"/>
    <property type="molecule type" value="Genomic_DNA"/>
</dbReference>
<dbReference type="PANTHER" id="PTHR43682:SF1">
    <property type="entry name" value="LACTATE UTILIZATION PROTEIN C"/>
    <property type="match status" value="1"/>
</dbReference>
<evidence type="ECO:0000313" key="3">
    <source>
        <dbReference type="Proteomes" id="UP001518976"/>
    </source>
</evidence>
<keyword evidence="3" id="KW-1185">Reference proteome</keyword>
<dbReference type="PANTHER" id="PTHR43682">
    <property type="entry name" value="LACTATE UTILIZATION PROTEIN C"/>
    <property type="match status" value="1"/>
</dbReference>
<dbReference type="Pfam" id="PF02589">
    <property type="entry name" value="LUD_dom"/>
    <property type="match status" value="1"/>
</dbReference>
<evidence type="ECO:0000259" key="1">
    <source>
        <dbReference type="Pfam" id="PF02589"/>
    </source>
</evidence>
<feature type="domain" description="LUD" evidence="1">
    <location>
        <begin position="117"/>
        <end position="214"/>
    </location>
</feature>
<protein>
    <submittedName>
        <fullName evidence="2">LUD domain-containing protein</fullName>
    </submittedName>
</protein>
<dbReference type="InterPro" id="IPR003741">
    <property type="entry name" value="LUD_dom"/>
</dbReference>
<accession>A0ABS3WUC8</accession>
<proteinExistence type="predicted"/>
<name>A0ABS3WUC8_9ACTN</name>
<sequence length="215" mass="22199">MNAARDEILARVRAALADVPEPERPADVPVARQYATGADAPAGVQETVSLFVERLADYGASVRTVSPAQTGTEVAKTLASWGAEQVLVPRRFPAPWSAHLPAAAVLGDEGPLSADDLDAVDAVVTTAAAAIAVTGTLVLDGGPGQGRRAATLVPDRHLCVLRAEQVVASVPEALSRLDPLGPLTFVSGPSATSDIELERVAGVHGPRTLEVLVVR</sequence>
<dbReference type="SUPFAM" id="SSF100950">
    <property type="entry name" value="NagB/RpiA/CoA transferase-like"/>
    <property type="match status" value="1"/>
</dbReference>
<comment type="caution">
    <text evidence="2">The sequence shown here is derived from an EMBL/GenBank/DDBJ whole genome shotgun (WGS) entry which is preliminary data.</text>
</comment>